<feature type="domain" description="Erythromycin biosynthesis protein CIII-like N-terminal" evidence="6">
    <location>
        <begin position="23"/>
        <end position="252"/>
    </location>
</feature>
<dbReference type="SUPFAM" id="SSF53756">
    <property type="entry name" value="UDP-Glycosyltransferase/glycogen phosphorylase"/>
    <property type="match status" value="1"/>
</dbReference>
<keyword evidence="3" id="KW-0808">Transferase</keyword>
<sequence>MRIMFTIWPMAAHLYPAVPLALALQSAGHEVCVASHPLLTRAITAAGLTAVGIGTEETMTPLAGAEEFMPDEEESERLLELLASDPADRPAAEMFTLFLGAVRMYNTVPGAGGAAPGVDDVVAFARAWQPDLVVWEQWPAAAVAARLIGAAHARILCGPDYWAWGRERIVAAGGPDPTAAIVAPIAERYGLAVDEELVLGQWTIDPTPKALRLPTTAPRTVSVRRVPLSGGVVLPRWLHPRPERPRVAVSLGISGRAMRMADRKLIGSVLEAVGGLDAEVVATFDALQLEGQRVPENTRTVDFVPLSQLFETCSVVVHHGGGGTFAAAVAHKVPQLIETSGELECAAYADYVTDRDGGLSVNYARQSPQEIRRSIERLIEEPVFGKGADTLHAEWLAMPGPVDVVPTLERLAAQHRTAPLPAR</sequence>
<dbReference type="InterPro" id="IPR048284">
    <property type="entry name" value="EryCIII-like_N"/>
</dbReference>
<feature type="chain" id="PRO_5044846454" description="Erythromycin biosynthesis protein CIII-like central domain-containing protein" evidence="4">
    <location>
        <begin position="24"/>
        <end position="423"/>
    </location>
</feature>
<dbReference type="PANTHER" id="PTHR48050">
    <property type="entry name" value="STEROL 3-BETA-GLUCOSYLTRANSFERASE"/>
    <property type="match status" value="1"/>
</dbReference>
<dbReference type="InterPro" id="IPR010610">
    <property type="entry name" value="EryCIII-like_C"/>
</dbReference>
<evidence type="ECO:0000256" key="1">
    <source>
        <dbReference type="ARBA" id="ARBA00006962"/>
    </source>
</evidence>
<dbReference type="KEGG" id="kab:B7C62_31110"/>
<evidence type="ECO:0000256" key="2">
    <source>
        <dbReference type="ARBA" id="ARBA00022676"/>
    </source>
</evidence>
<dbReference type="GO" id="GO:0017000">
    <property type="term" value="P:antibiotic biosynthetic process"/>
    <property type="evidence" value="ECO:0007669"/>
    <property type="project" value="UniProtKB-ARBA"/>
</dbReference>
<evidence type="ECO:0000256" key="4">
    <source>
        <dbReference type="SAM" id="SignalP"/>
    </source>
</evidence>
<evidence type="ECO:0000313" key="8">
    <source>
        <dbReference type="Proteomes" id="UP000192251"/>
    </source>
</evidence>
<evidence type="ECO:0000259" key="6">
    <source>
        <dbReference type="Pfam" id="PF21036"/>
    </source>
</evidence>
<dbReference type="InterPro" id="IPR002213">
    <property type="entry name" value="UDP_glucos_trans"/>
</dbReference>
<dbReference type="RefSeq" id="WP_084751552.1">
    <property type="nucleotide sequence ID" value="NZ_CP020563.1"/>
</dbReference>
<evidence type="ECO:0000259" key="5">
    <source>
        <dbReference type="Pfam" id="PF06722"/>
    </source>
</evidence>
<dbReference type="InterPro" id="IPR050426">
    <property type="entry name" value="Glycosyltransferase_28"/>
</dbReference>
<accession>A0ABC8C265</accession>
<evidence type="ECO:0000313" key="7">
    <source>
        <dbReference type="EMBL" id="ARF76233.1"/>
    </source>
</evidence>
<gene>
    <name evidence="7" type="ORF">B7C62_31110</name>
</gene>
<dbReference type="EMBL" id="CP020563">
    <property type="protein sequence ID" value="ARF76233.1"/>
    <property type="molecule type" value="Genomic_DNA"/>
</dbReference>
<keyword evidence="2" id="KW-0328">Glycosyltransferase</keyword>
<protein>
    <recommendedName>
        <fullName evidence="9">Erythromycin biosynthesis protein CIII-like central domain-containing protein</fullName>
    </recommendedName>
</protein>
<dbReference type="Pfam" id="PF06722">
    <property type="entry name" value="EryCIII-like_C"/>
    <property type="match status" value="1"/>
</dbReference>
<comment type="similarity">
    <text evidence="1">Belongs to the glycosyltransferase 28 family.</text>
</comment>
<evidence type="ECO:0000256" key="3">
    <source>
        <dbReference type="ARBA" id="ARBA00022679"/>
    </source>
</evidence>
<dbReference type="PANTHER" id="PTHR48050:SF13">
    <property type="entry name" value="STEROL 3-BETA-GLUCOSYLTRANSFERASE UGT80A2"/>
    <property type="match status" value="1"/>
</dbReference>
<dbReference type="GO" id="GO:0016758">
    <property type="term" value="F:hexosyltransferase activity"/>
    <property type="evidence" value="ECO:0007669"/>
    <property type="project" value="UniProtKB-ARBA"/>
</dbReference>
<reference evidence="7 8" key="1">
    <citation type="submission" date="2017-04" db="EMBL/GenBank/DDBJ databases">
        <title>The complete genome sequence of Streptomyces albolongus YIM 101047, the producer of novel bafilomycins and novel odoriferous sesquiterpenoids.</title>
        <authorList>
            <person name="Yin M."/>
            <person name="Jiang Y."/>
        </authorList>
    </citation>
    <scope>NUCLEOTIDE SEQUENCE [LARGE SCALE GENOMIC DNA]</scope>
    <source>
        <strain evidence="7 8">YIM 101047</strain>
    </source>
</reference>
<name>A0ABC8C265_9ACTN</name>
<feature type="domain" description="Erythromycin biosynthesis protein CIII-like C-terminal" evidence="5">
    <location>
        <begin position="269"/>
        <end position="411"/>
    </location>
</feature>
<proteinExistence type="inferred from homology"/>
<dbReference type="CDD" id="cd03784">
    <property type="entry name" value="GT1_Gtf-like"/>
    <property type="match status" value="1"/>
</dbReference>
<dbReference type="Gene3D" id="3.40.50.2000">
    <property type="entry name" value="Glycogen Phosphorylase B"/>
    <property type="match status" value="2"/>
</dbReference>
<evidence type="ECO:0008006" key="9">
    <source>
        <dbReference type="Google" id="ProtNLM"/>
    </source>
</evidence>
<organism evidence="7 8">
    <name type="scientific">Kitasatospora albolonga</name>
    <dbReference type="NCBI Taxonomy" id="68173"/>
    <lineage>
        <taxon>Bacteria</taxon>
        <taxon>Bacillati</taxon>
        <taxon>Actinomycetota</taxon>
        <taxon>Actinomycetes</taxon>
        <taxon>Kitasatosporales</taxon>
        <taxon>Streptomycetaceae</taxon>
        <taxon>Kitasatospora</taxon>
    </lineage>
</organism>
<dbReference type="Proteomes" id="UP000192251">
    <property type="component" value="Chromosome"/>
</dbReference>
<feature type="signal peptide" evidence="4">
    <location>
        <begin position="1"/>
        <end position="23"/>
    </location>
</feature>
<dbReference type="Pfam" id="PF21036">
    <property type="entry name" value="EryCIII-like_N"/>
    <property type="match status" value="1"/>
</dbReference>
<keyword evidence="4" id="KW-0732">Signal</keyword>
<dbReference type="AlphaFoldDB" id="A0ABC8C265"/>
<keyword evidence="8" id="KW-1185">Reference proteome</keyword>